<feature type="region of interest" description="Disordered" evidence="1">
    <location>
        <begin position="1"/>
        <end position="36"/>
    </location>
</feature>
<evidence type="ECO:0000313" key="3">
    <source>
        <dbReference type="Proteomes" id="UP000823775"/>
    </source>
</evidence>
<keyword evidence="3" id="KW-1185">Reference proteome</keyword>
<feature type="compositionally biased region" description="Basic and acidic residues" evidence="1">
    <location>
        <begin position="73"/>
        <end position="84"/>
    </location>
</feature>
<dbReference type="Proteomes" id="UP000823775">
    <property type="component" value="Unassembled WGS sequence"/>
</dbReference>
<dbReference type="EMBL" id="JACEIK010002386">
    <property type="protein sequence ID" value="MCD9560829.1"/>
    <property type="molecule type" value="Genomic_DNA"/>
</dbReference>
<sequence length="248" mass="27119">MESQGSRASPKKSLKISGKASQPLYRGTGNLNRTWSRSRPSLRSLFDGQPHLKNGHLKGECPAILSTLTKQRKVSEVRKGERTGPKPLIKPGSRIRHERLLPSLFSNGFKRGKIDKSRLEDQGEKLVRCLDVSKSKATERIVHSSKTMLRGTFEGPGLEQSTILGLIEVQIRGTEEIDRLAMLLAQGEADLALLKADQTTAVSWEPGAMLALQNKNVLLREENCVLKETCGGPSTAAASDLDAATKKV</sequence>
<protein>
    <submittedName>
        <fullName evidence="2">Uncharacterized protein</fullName>
    </submittedName>
</protein>
<name>A0ABS8UPH3_DATST</name>
<feature type="region of interest" description="Disordered" evidence="1">
    <location>
        <begin position="72"/>
        <end position="91"/>
    </location>
</feature>
<gene>
    <name evidence="2" type="ORF">HAX54_019635</name>
</gene>
<comment type="caution">
    <text evidence="2">The sequence shown here is derived from an EMBL/GenBank/DDBJ whole genome shotgun (WGS) entry which is preliminary data.</text>
</comment>
<accession>A0ABS8UPH3</accession>
<evidence type="ECO:0000256" key="1">
    <source>
        <dbReference type="SAM" id="MobiDB-lite"/>
    </source>
</evidence>
<organism evidence="2 3">
    <name type="scientific">Datura stramonium</name>
    <name type="common">Jimsonweed</name>
    <name type="synonym">Common thornapple</name>
    <dbReference type="NCBI Taxonomy" id="4076"/>
    <lineage>
        <taxon>Eukaryota</taxon>
        <taxon>Viridiplantae</taxon>
        <taxon>Streptophyta</taxon>
        <taxon>Embryophyta</taxon>
        <taxon>Tracheophyta</taxon>
        <taxon>Spermatophyta</taxon>
        <taxon>Magnoliopsida</taxon>
        <taxon>eudicotyledons</taxon>
        <taxon>Gunneridae</taxon>
        <taxon>Pentapetalae</taxon>
        <taxon>asterids</taxon>
        <taxon>lamiids</taxon>
        <taxon>Solanales</taxon>
        <taxon>Solanaceae</taxon>
        <taxon>Solanoideae</taxon>
        <taxon>Datureae</taxon>
        <taxon>Datura</taxon>
    </lineage>
</organism>
<evidence type="ECO:0000313" key="2">
    <source>
        <dbReference type="EMBL" id="MCD9560829.1"/>
    </source>
</evidence>
<proteinExistence type="predicted"/>
<reference evidence="2 3" key="1">
    <citation type="journal article" date="2021" name="BMC Genomics">
        <title>Datura genome reveals duplications of psychoactive alkaloid biosynthetic genes and high mutation rate following tissue culture.</title>
        <authorList>
            <person name="Rajewski A."/>
            <person name="Carter-House D."/>
            <person name="Stajich J."/>
            <person name="Litt A."/>
        </authorList>
    </citation>
    <scope>NUCLEOTIDE SEQUENCE [LARGE SCALE GENOMIC DNA]</scope>
    <source>
        <strain evidence="2">AR-01</strain>
    </source>
</reference>